<evidence type="ECO:0000256" key="4">
    <source>
        <dbReference type="ARBA" id="ARBA00022989"/>
    </source>
</evidence>
<reference evidence="9" key="1">
    <citation type="submission" date="2023-01" db="EMBL/GenBank/DDBJ databases">
        <title>Metagenome sequencing of chrysophaentin producing Chrysophaeum taylorii.</title>
        <authorList>
            <person name="Davison J."/>
            <person name="Bewley C."/>
        </authorList>
    </citation>
    <scope>NUCLEOTIDE SEQUENCE</scope>
    <source>
        <strain evidence="9">NIES-1699</strain>
    </source>
</reference>
<keyword evidence="10" id="KW-1185">Reference proteome</keyword>
<dbReference type="GO" id="GO:0022857">
    <property type="term" value="F:transmembrane transporter activity"/>
    <property type="evidence" value="ECO:0007669"/>
    <property type="project" value="InterPro"/>
</dbReference>
<keyword evidence="4 7" id="KW-1133">Transmembrane helix</keyword>
<dbReference type="GO" id="GO:0016020">
    <property type="term" value="C:membrane"/>
    <property type="evidence" value="ECO:0007669"/>
    <property type="project" value="UniProtKB-SubCell"/>
</dbReference>
<feature type="transmembrane region" description="Helical" evidence="7">
    <location>
        <begin position="481"/>
        <end position="501"/>
    </location>
</feature>
<dbReference type="InterPro" id="IPR011701">
    <property type="entry name" value="MFS"/>
</dbReference>
<sequence>MDTLRGAFSVVDDDDDDDDDMNVDDGDIELGSVVVAQSEPESADEETEFTPPVKEVVRRAPLIALCFALFANSYALMNPVPYAGFMVIRFHVASDEKSAGYFAGLIMTAFMLGRFLSSFYCGRLSDRISRKFVIRTSLWSCVIFQLAFGLCRTYPTALAARLLLGFFNGIAGVAKAALPELVPKDEQQTAMGYVTNMWSLGMVAGPAVGGILAERQKKWPYLLPNLIGSCLALVSLAGVELWLPGRRRKTYARLDTNDEEEVVVVKKTTAPPGEEVVPAEDATYCRAIPEASRWPVGIYCVFSFIGIAYDESYPLWLLAPRSSGGLAMKSDSIGIVMAVTACGTFVLMFVVFPLISKRLDSAQLFKLSCTVVGFAVFLPPAIAAASTRLDRRVLAGCDAPGFLTWALLLPHNLLYRFALSCSYTALFVCINDSADAAVRGAVNGIAMSVASAFKAAGPSMGAAAFAWSLNNNLPPPFDHRFLFLCLGAASLLSALLAKYTLVPAAVRVPPPPKSQGR</sequence>
<dbReference type="PRINTS" id="PR01035">
    <property type="entry name" value="TCRTETA"/>
</dbReference>
<proteinExistence type="predicted"/>
<feature type="transmembrane region" description="Helical" evidence="7">
    <location>
        <begin position="296"/>
        <end position="313"/>
    </location>
</feature>
<feature type="transmembrane region" description="Helical" evidence="7">
    <location>
        <begin position="219"/>
        <end position="243"/>
    </location>
</feature>
<keyword evidence="5 7" id="KW-0472">Membrane</keyword>
<feature type="region of interest" description="Disordered" evidence="6">
    <location>
        <begin position="1"/>
        <end position="23"/>
    </location>
</feature>
<feature type="transmembrane region" description="Helical" evidence="7">
    <location>
        <begin position="156"/>
        <end position="178"/>
    </location>
</feature>
<feature type="compositionally biased region" description="Acidic residues" evidence="6">
    <location>
        <begin position="11"/>
        <end position="23"/>
    </location>
</feature>
<dbReference type="Proteomes" id="UP001230188">
    <property type="component" value="Unassembled WGS sequence"/>
</dbReference>
<feature type="transmembrane region" description="Helical" evidence="7">
    <location>
        <begin position="413"/>
        <end position="430"/>
    </location>
</feature>
<feature type="transmembrane region" description="Helical" evidence="7">
    <location>
        <begin position="100"/>
        <end position="120"/>
    </location>
</feature>
<evidence type="ECO:0000256" key="6">
    <source>
        <dbReference type="SAM" id="MobiDB-lite"/>
    </source>
</evidence>
<feature type="transmembrane region" description="Helical" evidence="7">
    <location>
        <begin position="132"/>
        <end position="150"/>
    </location>
</feature>
<comment type="caution">
    <text evidence="9">The sequence shown here is derived from an EMBL/GenBank/DDBJ whole genome shotgun (WGS) entry which is preliminary data.</text>
</comment>
<dbReference type="Pfam" id="PF07690">
    <property type="entry name" value="MFS_1"/>
    <property type="match status" value="1"/>
</dbReference>
<evidence type="ECO:0000256" key="3">
    <source>
        <dbReference type="ARBA" id="ARBA00022692"/>
    </source>
</evidence>
<evidence type="ECO:0000256" key="7">
    <source>
        <dbReference type="SAM" id="Phobius"/>
    </source>
</evidence>
<keyword evidence="2" id="KW-0813">Transport</keyword>
<accession>A0AAD7UKB4</accession>
<feature type="transmembrane region" description="Helical" evidence="7">
    <location>
        <begin position="62"/>
        <end position="80"/>
    </location>
</feature>
<dbReference type="InterPro" id="IPR036259">
    <property type="entry name" value="MFS_trans_sf"/>
</dbReference>
<gene>
    <name evidence="9" type="ORF">CTAYLR_009112</name>
</gene>
<evidence type="ECO:0000259" key="8">
    <source>
        <dbReference type="PROSITE" id="PS50850"/>
    </source>
</evidence>
<dbReference type="EMBL" id="JAQMWT010000142">
    <property type="protein sequence ID" value="KAJ8609324.1"/>
    <property type="molecule type" value="Genomic_DNA"/>
</dbReference>
<protein>
    <recommendedName>
        <fullName evidence="8">Major facilitator superfamily (MFS) profile domain-containing protein</fullName>
    </recommendedName>
</protein>
<dbReference type="Gene3D" id="1.20.1250.20">
    <property type="entry name" value="MFS general substrate transporter like domains"/>
    <property type="match status" value="1"/>
</dbReference>
<dbReference type="PROSITE" id="PS50850">
    <property type="entry name" value="MFS"/>
    <property type="match status" value="1"/>
</dbReference>
<evidence type="ECO:0000313" key="9">
    <source>
        <dbReference type="EMBL" id="KAJ8609324.1"/>
    </source>
</evidence>
<keyword evidence="3 7" id="KW-0812">Transmembrane</keyword>
<feature type="domain" description="Major facilitator superfamily (MFS) profile" evidence="8">
    <location>
        <begin position="61"/>
        <end position="505"/>
    </location>
</feature>
<comment type="subcellular location">
    <subcellularLocation>
        <location evidence="1">Membrane</location>
        <topology evidence="1">Multi-pass membrane protein</topology>
    </subcellularLocation>
</comment>
<feature type="transmembrane region" description="Helical" evidence="7">
    <location>
        <begin position="333"/>
        <end position="355"/>
    </location>
</feature>
<evidence type="ECO:0000256" key="5">
    <source>
        <dbReference type="ARBA" id="ARBA00023136"/>
    </source>
</evidence>
<dbReference type="InterPro" id="IPR020846">
    <property type="entry name" value="MFS_dom"/>
</dbReference>
<evidence type="ECO:0000256" key="2">
    <source>
        <dbReference type="ARBA" id="ARBA00022448"/>
    </source>
</evidence>
<dbReference type="InterPro" id="IPR001958">
    <property type="entry name" value="Tet-R_TetA/multi-R_MdtG-like"/>
</dbReference>
<dbReference type="PANTHER" id="PTHR23504">
    <property type="entry name" value="MAJOR FACILITATOR SUPERFAMILY DOMAIN-CONTAINING PROTEIN 10"/>
    <property type="match status" value="1"/>
</dbReference>
<organism evidence="9 10">
    <name type="scientific">Chrysophaeum taylorii</name>
    <dbReference type="NCBI Taxonomy" id="2483200"/>
    <lineage>
        <taxon>Eukaryota</taxon>
        <taxon>Sar</taxon>
        <taxon>Stramenopiles</taxon>
        <taxon>Ochrophyta</taxon>
        <taxon>Pelagophyceae</taxon>
        <taxon>Pelagomonadales</taxon>
        <taxon>Pelagomonadaceae</taxon>
        <taxon>Chrysophaeum</taxon>
    </lineage>
</organism>
<name>A0AAD7UKB4_9STRA</name>
<dbReference type="AlphaFoldDB" id="A0AAD7UKB4"/>
<feature type="transmembrane region" description="Helical" evidence="7">
    <location>
        <begin position="367"/>
        <end position="385"/>
    </location>
</feature>
<dbReference type="SUPFAM" id="SSF103473">
    <property type="entry name" value="MFS general substrate transporter"/>
    <property type="match status" value="1"/>
</dbReference>
<feature type="transmembrane region" description="Helical" evidence="7">
    <location>
        <begin position="442"/>
        <end position="469"/>
    </location>
</feature>
<evidence type="ECO:0000256" key="1">
    <source>
        <dbReference type="ARBA" id="ARBA00004141"/>
    </source>
</evidence>
<evidence type="ECO:0000313" key="10">
    <source>
        <dbReference type="Proteomes" id="UP001230188"/>
    </source>
</evidence>
<dbReference type="PANTHER" id="PTHR23504:SF15">
    <property type="entry name" value="MAJOR FACILITATOR SUPERFAMILY (MFS) PROFILE DOMAIN-CONTAINING PROTEIN"/>
    <property type="match status" value="1"/>
</dbReference>
<feature type="transmembrane region" description="Helical" evidence="7">
    <location>
        <begin position="190"/>
        <end position="213"/>
    </location>
</feature>